<reference evidence="1 2" key="1">
    <citation type="submission" date="2020-08" db="EMBL/GenBank/DDBJ databases">
        <title>The completed genome sequence of the pathogenic ascomycete fungus Penicillium digitatum.</title>
        <authorList>
            <person name="Wang M."/>
        </authorList>
    </citation>
    <scope>NUCLEOTIDE SEQUENCE [LARGE SCALE GENOMIC DNA]</scope>
    <source>
        <strain evidence="1 2">PdW03</strain>
    </source>
</reference>
<dbReference type="RefSeq" id="XP_065957146.1">
    <property type="nucleotide sequence ID" value="XM_066102063.1"/>
</dbReference>
<sequence length="74" mass="8743">MDALNRQLPILRHGVHIRNTSVVQLILRKIHRDNAETPTKTEHMILTPTLENKMPIQQHLWHQQTREQSHTIPT</sequence>
<organism evidence="1 2">
    <name type="scientific">Penicillium digitatum</name>
    <name type="common">Green mold</name>
    <dbReference type="NCBI Taxonomy" id="36651"/>
    <lineage>
        <taxon>Eukaryota</taxon>
        <taxon>Fungi</taxon>
        <taxon>Dikarya</taxon>
        <taxon>Ascomycota</taxon>
        <taxon>Pezizomycotina</taxon>
        <taxon>Eurotiomycetes</taxon>
        <taxon>Eurotiomycetidae</taxon>
        <taxon>Eurotiales</taxon>
        <taxon>Aspergillaceae</taxon>
        <taxon>Penicillium</taxon>
    </lineage>
</organism>
<evidence type="ECO:0000313" key="2">
    <source>
        <dbReference type="Proteomes" id="UP000595662"/>
    </source>
</evidence>
<dbReference type="AlphaFoldDB" id="A0A7T6XPB9"/>
<accession>A0A7T6XPB9</accession>
<protein>
    <submittedName>
        <fullName evidence="1">Uncharacterized protein</fullName>
    </submittedName>
</protein>
<evidence type="ECO:0000313" key="1">
    <source>
        <dbReference type="EMBL" id="QQK44888.1"/>
    </source>
</evidence>
<name>A0A7T6XPB9_PENDI</name>
<proteinExistence type="predicted"/>
<dbReference type="EMBL" id="CP060776">
    <property type="protein sequence ID" value="QQK44888.1"/>
    <property type="molecule type" value="Genomic_DNA"/>
</dbReference>
<dbReference type="Proteomes" id="UP000595662">
    <property type="component" value="Chromosome 3"/>
</dbReference>
<dbReference type="GeneID" id="90953128"/>
<gene>
    <name evidence="1" type="ORF">Pdw03_8789</name>
</gene>